<feature type="region of interest" description="Disordered" evidence="1">
    <location>
        <begin position="218"/>
        <end position="289"/>
    </location>
</feature>
<name>A0A6J5KLR2_9CAUD</name>
<evidence type="ECO:0000256" key="1">
    <source>
        <dbReference type="SAM" id="MobiDB-lite"/>
    </source>
</evidence>
<dbReference type="NCBIfam" id="TIGR00616">
    <property type="entry name" value="rect"/>
    <property type="match status" value="1"/>
</dbReference>
<dbReference type="InterPro" id="IPR004590">
    <property type="entry name" value="ssDNA_annealing_RecT"/>
</dbReference>
<gene>
    <name evidence="2" type="ORF">UFOVP16_16</name>
</gene>
<protein>
    <submittedName>
        <fullName evidence="2">Recombination and repair protein RecT</fullName>
    </submittedName>
</protein>
<feature type="compositionally biased region" description="Low complexity" evidence="1">
    <location>
        <begin position="228"/>
        <end position="239"/>
    </location>
</feature>
<proteinExistence type="predicted"/>
<feature type="compositionally biased region" description="Acidic residues" evidence="1">
    <location>
        <begin position="261"/>
        <end position="273"/>
    </location>
</feature>
<accession>A0A6J5KLR2</accession>
<dbReference type="GO" id="GO:0003677">
    <property type="term" value="F:DNA binding"/>
    <property type="evidence" value="ECO:0007669"/>
    <property type="project" value="InterPro"/>
</dbReference>
<dbReference type="Pfam" id="PF03837">
    <property type="entry name" value="RecT"/>
    <property type="match status" value="1"/>
</dbReference>
<reference evidence="2" key="1">
    <citation type="submission" date="2020-04" db="EMBL/GenBank/DDBJ databases">
        <authorList>
            <person name="Chiriac C."/>
            <person name="Salcher M."/>
            <person name="Ghai R."/>
            <person name="Kavagutti S V."/>
        </authorList>
    </citation>
    <scope>NUCLEOTIDE SEQUENCE</scope>
</reference>
<organism evidence="2">
    <name type="scientific">uncultured Caudovirales phage</name>
    <dbReference type="NCBI Taxonomy" id="2100421"/>
    <lineage>
        <taxon>Viruses</taxon>
        <taxon>Duplodnaviria</taxon>
        <taxon>Heunggongvirae</taxon>
        <taxon>Uroviricota</taxon>
        <taxon>Caudoviricetes</taxon>
        <taxon>Peduoviridae</taxon>
        <taxon>Maltschvirus</taxon>
        <taxon>Maltschvirus maltsch</taxon>
    </lineage>
</organism>
<dbReference type="GO" id="GO:0006259">
    <property type="term" value="P:DNA metabolic process"/>
    <property type="evidence" value="ECO:0007669"/>
    <property type="project" value="InterPro"/>
</dbReference>
<dbReference type="EMBL" id="LR796155">
    <property type="protein sequence ID" value="CAB4121857.1"/>
    <property type="molecule type" value="Genomic_DNA"/>
</dbReference>
<sequence>MSNQITVVDQVRNQLTAMQPQFAAALPKHVDPARFVRVVMTAVQMNPNLLDADRRTLFASAMRASQMGLLPDGREGAIVTFKNQAQFMPMVAGVMKMVRNSGEISTWSVQAVYENDAFDFSLGDDEHITHKPALSSRGKMIAVYSIVTMKDGEKSREVMSVEDVEGIRKRSRSGTSGPWVSDFAEMAKKTVVRRHSKRLPMSTDLDDALRADDEMFMPAEATPPQPQQAPTEAAQPAPARAKRASRLQKIAEQAPQTEEMPPQDDDSRDDADPYDAGAYDVDQTDESPI</sequence>
<dbReference type="InterPro" id="IPR018330">
    <property type="entry name" value="RecT_fam"/>
</dbReference>
<evidence type="ECO:0000313" key="2">
    <source>
        <dbReference type="EMBL" id="CAB4121857.1"/>
    </source>
</evidence>